<keyword evidence="2" id="KW-0031">Aminopeptidase</keyword>
<evidence type="ECO:0000313" key="3">
    <source>
        <dbReference type="EMBL" id="MBS7455617.1"/>
    </source>
</evidence>
<keyword evidence="4" id="KW-1185">Reference proteome</keyword>
<gene>
    <name evidence="3" type="ORF">KB893_000505</name>
    <name evidence="2" type="ORF">KB893_07915</name>
</gene>
<feature type="region of interest" description="Disordered" evidence="1">
    <location>
        <begin position="339"/>
        <end position="362"/>
    </location>
</feature>
<accession>A0A8J7VV15</accession>
<dbReference type="GO" id="GO:0004177">
    <property type="term" value="F:aminopeptidase activity"/>
    <property type="evidence" value="ECO:0007669"/>
    <property type="project" value="UniProtKB-KW"/>
</dbReference>
<keyword evidence="2" id="KW-0645">Protease</keyword>
<dbReference type="PIRSF" id="PIRSF029285">
    <property type="entry name" value="Aminopept"/>
    <property type="match status" value="1"/>
</dbReference>
<dbReference type="EMBL" id="JAGQFT020000001">
    <property type="protein sequence ID" value="MBS7455617.1"/>
    <property type="molecule type" value="Genomic_DNA"/>
</dbReference>
<dbReference type="Pfam" id="PF10023">
    <property type="entry name" value="Aminopep"/>
    <property type="match status" value="1"/>
</dbReference>
<dbReference type="InterPro" id="IPR014553">
    <property type="entry name" value="Aminopept"/>
</dbReference>
<keyword evidence="2" id="KW-0378">Hydrolase</keyword>
<protein>
    <submittedName>
        <fullName evidence="2">Aminopeptidase</fullName>
    </submittedName>
</protein>
<evidence type="ECO:0000313" key="2">
    <source>
        <dbReference type="EMBL" id="MBR0562438.1"/>
    </source>
</evidence>
<dbReference type="Proteomes" id="UP000675747">
    <property type="component" value="Unassembled WGS sequence"/>
</dbReference>
<organism evidence="2">
    <name type="scientific">Coralloluteibacterium stylophorae</name>
    <dbReference type="NCBI Taxonomy" id="1776034"/>
    <lineage>
        <taxon>Bacteria</taxon>
        <taxon>Pseudomonadati</taxon>
        <taxon>Pseudomonadota</taxon>
        <taxon>Gammaproteobacteria</taxon>
        <taxon>Lysobacterales</taxon>
        <taxon>Lysobacteraceae</taxon>
        <taxon>Coralloluteibacterium</taxon>
    </lineage>
</organism>
<dbReference type="AlphaFoldDB" id="A0A8J7VV15"/>
<evidence type="ECO:0000313" key="4">
    <source>
        <dbReference type="Proteomes" id="UP000675747"/>
    </source>
</evidence>
<comment type="caution">
    <text evidence="2">The sequence shown here is derived from an EMBL/GenBank/DDBJ whole genome shotgun (WGS) entry which is preliminary data.</text>
</comment>
<dbReference type="EMBL" id="JAGQFT010000051">
    <property type="protein sequence ID" value="MBR0562438.1"/>
    <property type="molecule type" value="Genomic_DNA"/>
</dbReference>
<proteinExistence type="predicted"/>
<reference evidence="3 4" key="1">
    <citation type="journal article" date="2021" name="Microbiol. Resour. Announc.">
        <title>Draft Genome Sequence of Coralloluteibacterium stylophorae LMG 29479T.</title>
        <authorList>
            <person name="Karlyshev A.V."/>
            <person name="Kudryashova E.B."/>
            <person name="Ariskina E.V."/>
            <person name="Conroy A.P."/>
            <person name="Abidueva E.Y."/>
        </authorList>
    </citation>
    <scope>NUCLEOTIDE SEQUENCE [LARGE SCALE GENOMIC DNA]</scope>
    <source>
        <strain evidence="3 4">LMG 29479</strain>
    </source>
</reference>
<name>A0A8J7VV15_9GAMM</name>
<sequence length="362" mass="39331">MGLLALGGCSTLGYYGHLARGQLALLRARTPIERVLAAPGTDPGLRLRLAEVLAARRFAVAHLGLPDNASYTGYVALDRPFVSWAVYAAPEFSVEPVPQCFPLAGCVPYRGYFDRGRARAAARRLEAQGLETWIGGVPAYSTLGWFDDPVLSSMLADDQDALIETLFHELAHQWLYVRDDAGFNESLASFVGRQGLAEWRAARGEPAPDPAVRAARSAFVADVLALRARLRALYRQPLRTEAMRARKREAFATFAAQQRHASSAPQPALEAWLAEGLNNATLAPFGIYDRWVPAFAALFEHGGRDWSAFRAAAEAIARMPADERVLYLDAWLAAAARDGAGRGAPSVTSPSDRESTPAVRGR</sequence>
<reference evidence="2" key="2">
    <citation type="submission" date="2021-04" db="EMBL/GenBank/DDBJ databases">
        <authorList>
            <person name="Karlyshev A.V."/>
        </authorList>
    </citation>
    <scope>NUCLEOTIDE SEQUENCE</scope>
    <source>
        <strain evidence="2">LMG 29479</strain>
    </source>
</reference>
<evidence type="ECO:0000256" key="1">
    <source>
        <dbReference type="SAM" id="MobiDB-lite"/>
    </source>
</evidence>